<feature type="binding site" evidence="9">
    <location>
        <begin position="243"/>
        <end position="244"/>
    </location>
    <ligand>
        <name>NAD(+)</name>
        <dbReference type="ChEBI" id="CHEBI:57540"/>
    </ligand>
</feature>
<reference evidence="13 14" key="1">
    <citation type="submission" date="2021-10" db="EMBL/GenBank/DDBJ databases">
        <title>Streptomyces gossypii sp. nov., isolated from soil collected from cotton field.</title>
        <authorList>
            <person name="Ge X."/>
            <person name="Chen X."/>
            <person name="Liu W."/>
        </authorList>
    </citation>
    <scope>NUCLEOTIDE SEQUENCE [LARGE SCALE GENOMIC DNA]</scope>
    <source>
        <strain evidence="13 14">N2-109</strain>
    </source>
</reference>
<evidence type="ECO:0000256" key="5">
    <source>
        <dbReference type="ARBA" id="ARBA00023027"/>
    </source>
</evidence>
<dbReference type="InterPro" id="IPR038364">
    <property type="entry name" value="Urocanase_central_sf"/>
</dbReference>
<feature type="binding site" evidence="9">
    <location>
        <position position="322"/>
    </location>
    <ligand>
        <name>NAD(+)</name>
        <dbReference type="ChEBI" id="CHEBI:57540"/>
    </ligand>
</feature>
<accession>A0ABT2K0M7</accession>
<dbReference type="Pfam" id="PF17391">
    <property type="entry name" value="Urocanase_N"/>
    <property type="match status" value="1"/>
</dbReference>
<evidence type="ECO:0000256" key="6">
    <source>
        <dbReference type="ARBA" id="ARBA00023239"/>
    </source>
</evidence>
<dbReference type="InterPro" id="IPR035085">
    <property type="entry name" value="Urocanase_Rossmann-like"/>
</dbReference>
<organism evidence="13 14">
    <name type="scientific">Streptomyces gossypii</name>
    <dbReference type="NCBI Taxonomy" id="2883101"/>
    <lineage>
        <taxon>Bacteria</taxon>
        <taxon>Bacillati</taxon>
        <taxon>Actinomycetota</taxon>
        <taxon>Actinomycetes</taxon>
        <taxon>Kitasatosporales</taxon>
        <taxon>Streptomycetaceae</taxon>
        <taxon>Streptomyces</taxon>
    </lineage>
</organism>
<keyword evidence="14" id="KW-1185">Reference proteome</keyword>
<proteinExistence type="inferred from homology"/>
<dbReference type="InterPro" id="IPR055351">
    <property type="entry name" value="Urocanase"/>
</dbReference>
<name>A0ABT2K0M7_9ACTN</name>
<dbReference type="PROSITE" id="PS01233">
    <property type="entry name" value="UROCANASE"/>
    <property type="match status" value="1"/>
</dbReference>
<comment type="catalytic activity">
    <reaction evidence="8 9">
        <text>4-imidazolone-5-propanoate = trans-urocanate + H2O</text>
        <dbReference type="Rhea" id="RHEA:13101"/>
        <dbReference type="ChEBI" id="CHEBI:15377"/>
        <dbReference type="ChEBI" id="CHEBI:17771"/>
        <dbReference type="ChEBI" id="CHEBI:77893"/>
        <dbReference type="EC" id="4.2.1.49"/>
    </reaction>
</comment>
<evidence type="ECO:0000256" key="2">
    <source>
        <dbReference type="ARBA" id="ARBA00007578"/>
    </source>
</evidence>
<dbReference type="NCBIfam" id="TIGR01228">
    <property type="entry name" value="hutU"/>
    <property type="match status" value="1"/>
</dbReference>
<evidence type="ECO:0000313" key="14">
    <source>
        <dbReference type="Proteomes" id="UP001156389"/>
    </source>
</evidence>
<dbReference type="Pfam" id="PF17392">
    <property type="entry name" value="Urocanase_C"/>
    <property type="match status" value="1"/>
</dbReference>
<keyword evidence="5 9" id="KW-0520">NAD</keyword>
<dbReference type="PANTHER" id="PTHR12216">
    <property type="entry name" value="UROCANATE HYDRATASE"/>
    <property type="match status" value="1"/>
</dbReference>
<evidence type="ECO:0000259" key="12">
    <source>
        <dbReference type="Pfam" id="PF17392"/>
    </source>
</evidence>
<dbReference type="Pfam" id="PF01175">
    <property type="entry name" value="Urocanase"/>
    <property type="match status" value="1"/>
</dbReference>
<dbReference type="InterPro" id="IPR023637">
    <property type="entry name" value="Urocanase-like"/>
</dbReference>
<dbReference type="InterPro" id="IPR035401">
    <property type="entry name" value="Urocanase_C"/>
</dbReference>
<feature type="active site" evidence="9">
    <location>
        <position position="410"/>
    </location>
</feature>
<feature type="binding site" evidence="9">
    <location>
        <position position="126"/>
    </location>
    <ligand>
        <name>NAD(+)</name>
        <dbReference type="ChEBI" id="CHEBI:57540"/>
    </ligand>
</feature>
<feature type="domain" description="Urocanase Rossmann-like" evidence="10">
    <location>
        <begin position="136"/>
        <end position="348"/>
    </location>
</feature>
<comment type="caution">
    <text evidence="13">The sequence shown here is derived from an EMBL/GenBank/DDBJ whole genome shotgun (WGS) entry which is preliminary data.</text>
</comment>
<dbReference type="PANTHER" id="PTHR12216:SF4">
    <property type="entry name" value="UROCANATE HYDRATASE"/>
    <property type="match status" value="1"/>
</dbReference>
<evidence type="ECO:0000256" key="8">
    <source>
        <dbReference type="ARBA" id="ARBA00047623"/>
    </source>
</evidence>
<evidence type="ECO:0000256" key="3">
    <source>
        <dbReference type="ARBA" id="ARBA00011992"/>
    </source>
</evidence>
<dbReference type="GO" id="GO:0016153">
    <property type="term" value="F:urocanate hydratase activity"/>
    <property type="evidence" value="ECO:0007669"/>
    <property type="project" value="UniProtKB-EC"/>
</dbReference>
<evidence type="ECO:0000256" key="9">
    <source>
        <dbReference type="HAMAP-Rule" id="MF_00577"/>
    </source>
</evidence>
<dbReference type="Gene3D" id="3.40.1770.10">
    <property type="entry name" value="Urocanase superfamily"/>
    <property type="match status" value="1"/>
</dbReference>
<evidence type="ECO:0000256" key="7">
    <source>
        <dbReference type="ARBA" id="ARBA00031640"/>
    </source>
</evidence>
<gene>
    <name evidence="9" type="primary">hutU</name>
    <name evidence="13" type="ORF">LHJ74_27760</name>
</gene>
<dbReference type="InterPro" id="IPR036190">
    <property type="entry name" value="Urocanase_sf"/>
</dbReference>
<dbReference type="RefSeq" id="WP_260221036.1">
    <property type="nucleotide sequence ID" value="NZ_JAJAGO010000015.1"/>
</dbReference>
<dbReference type="InterPro" id="IPR023636">
    <property type="entry name" value="Urocanase_CS"/>
</dbReference>
<evidence type="ECO:0000256" key="1">
    <source>
        <dbReference type="ARBA" id="ARBA00004794"/>
    </source>
</evidence>
<comment type="subcellular location">
    <subcellularLocation>
        <location evidence="9">Cytoplasm</location>
    </subcellularLocation>
</comment>
<feature type="binding site" evidence="9">
    <location>
        <begin position="264"/>
        <end position="268"/>
    </location>
    <ligand>
        <name>NAD(+)</name>
        <dbReference type="ChEBI" id="CHEBI:57540"/>
    </ligand>
</feature>
<comment type="similarity">
    <text evidence="2 9">Belongs to the urocanase family.</text>
</comment>
<dbReference type="PIRSF" id="PIRSF001423">
    <property type="entry name" value="Urocanate_hydrat"/>
    <property type="match status" value="1"/>
</dbReference>
<feature type="domain" description="Urocanase N-terminal" evidence="11">
    <location>
        <begin position="7"/>
        <end position="133"/>
    </location>
</feature>
<dbReference type="HAMAP" id="MF_00577">
    <property type="entry name" value="HutU"/>
    <property type="match status" value="1"/>
</dbReference>
<evidence type="ECO:0000259" key="10">
    <source>
        <dbReference type="Pfam" id="PF01175"/>
    </source>
</evidence>
<evidence type="ECO:0000313" key="13">
    <source>
        <dbReference type="EMBL" id="MCT2593656.1"/>
    </source>
</evidence>
<dbReference type="SUPFAM" id="SSF111326">
    <property type="entry name" value="Urocanase"/>
    <property type="match status" value="1"/>
</dbReference>
<feature type="binding site" evidence="9">
    <location>
        <begin position="177"/>
        <end position="179"/>
    </location>
    <ligand>
        <name>NAD(+)</name>
        <dbReference type="ChEBI" id="CHEBI:57540"/>
    </ligand>
</feature>
<keyword evidence="4 9" id="KW-0369">Histidine metabolism</keyword>
<protein>
    <recommendedName>
        <fullName evidence="3 9">Urocanate hydratase</fullName>
        <shortName evidence="9">Urocanase</shortName>
        <ecNumber evidence="3 9">4.2.1.49</ecNumber>
    </recommendedName>
    <alternativeName>
        <fullName evidence="7 9">Imidazolonepropionate hydrolase</fullName>
    </alternativeName>
</protein>
<dbReference type="Gene3D" id="3.40.50.10730">
    <property type="entry name" value="Urocanase like domains"/>
    <property type="match status" value="1"/>
</dbReference>
<feature type="binding site" evidence="9">
    <location>
        <begin position="48"/>
        <end position="49"/>
    </location>
    <ligand>
        <name>NAD(+)</name>
        <dbReference type="ChEBI" id="CHEBI:57540"/>
    </ligand>
</feature>
<feature type="binding site" evidence="9">
    <location>
        <position position="492"/>
    </location>
    <ligand>
        <name>NAD(+)</name>
        <dbReference type="ChEBI" id="CHEBI:57540"/>
    </ligand>
</feature>
<feature type="binding site" evidence="9">
    <location>
        <position position="197"/>
    </location>
    <ligand>
        <name>NAD(+)</name>
        <dbReference type="ChEBI" id="CHEBI:57540"/>
    </ligand>
</feature>
<sequence length="559" mass="60295">MSGPRPVRAPRGTQLNTRGWQQEAALRMLQNNLDPEVAEHPDQLVVYGGTGKAARDWRSFDAMVRTLETLGDDETMLVQSGRPVGVLQTHEWAPRVLLANSNLVGDWANWEEFRRLDALGLTMYGQMTAGSWIYIGTQGILQGTYETFAAVAAKLASQGHSGGTLAGTITLTAGLGGMGGAQPLAVTMNDGVAICIECDPSRIQRRIEHGYLDVAADSVDHALTLATEARDARRPLSIGVLGNAADLLPRLLAMDAPMDIVTDQTSAHDPLAYLPLGVELDEMASYAAEKPADFTRRAQESMALHVEAMVGFLDRGAEVFDYGNSLRGEARTAGYARAFDYPGFVPAYIRPLFCEGKGPFRWAALSGDPKDIAATDRALLELFPENEQLARWLRMAGERVRFQGLPARICWLGYGERDRAGERFNDMVASGELAAPLALGRDHLDCGSVASPYRETESMLDGSDAIADWPLLNAMVNVSSGASWVSIHHGGGVGMGRSLHAGQVTVADGTALAGEKLRRVLTNDPGTGVIRHVDAGYERAEQVAEDRGVRVPMREGDTP</sequence>
<feature type="domain" description="Urocanase C-terminal" evidence="12">
    <location>
        <begin position="351"/>
        <end position="545"/>
    </location>
</feature>
<dbReference type="EC" id="4.2.1.49" evidence="3 9"/>
<feature type="binding site" evidence="9">
    <location>
        <begin position="273"/>
        <end position="274"/>
    </location>
    <ligand>
        <name>NAD(+)</name>
        <dbReference type="ChEBI" id="CHEBI:57540"/>
    </ligand>
</feature>
<comment type="function">
    <text evidence="9">Catalyzes the conversion of urocanate to 4-imidazolone-5-propionate.</text>
</comment>
<keyword evidence="6 9" id="KW-0456">Lyase</keyword>
<dbReference type="NCBIfam" id="NF003820">
    <property type="entry name" value="PRK05414.1"/>
    <property type="match status" value="1"/>
</dbReference>
<dbReference type="InterPro" id="IPR035400">
    <property type="entry name" value="Urocanase_N"/>
</dbReference>
<comment type="pathway">
    <text evidence="1 9">Amino-acid degradation; L-histidine degradation into L-glutamate; N-formimidoyl-L-glutamate from L-histidine: step 2/3.</text>
</comment>
<evidence type="ECO:0000259" key="11">
    <source>
        <dbReference type="Pfam" id="PF17391"/>
    </source>
</evidence>
<dbReference type="Proteomes" id="UP001156389">
    <property type="component" value="Unassembled WGS sequence"/>
</dbReference>
<evidence type="ECO:0000256" key="4">
    <source>
        <dbReference type="ARBA" id="ARBA00022808"/>
    </source>
</evidence>
<comment type="cofactor">
    <cofactor evidence="9">
        <name>NAD(+)</name>
        <dbReference type="ChEBI" id="CHEBI:57540"/>
    </cofactor>
    <text evidence="9">Binds 1 NAD(+) per subunit.</text>
</comment>
<dbReference type="EMBL" id="JAJAGO010000015">
    <property type="protein sequence ID" value="MCT2593656.1"/>
    <property type="molecule type" value="Genomic_DNA"/>
</dbReference>
<feature type="binding site" evidence="9">
    <location>
        <position position="202"/>
    </location>
    <ligand>
        <name>NAD(+)</name>
        <dbReference type="ChEBI" id="CHEBI:57540"/>
    </ligand>
</feature>
<keyword evidence="9" id="KW-0963">Cytoplasm</keyword>